<dbReference type="RefSeq" id="WP_183352431.1">
    <property type="nucleotide sequence ID" value="NZ_JACHEO010000032.1"/>
</dbReference>
<dbReference type="InterPro" id="IPR016440">
    <property type="entry name" value="Rubredoxin-O_OxRdtase"/>
</dbReference>
<dbReference type="SUPFAM" id="SSF52218">
    <property type="entry name" value="Flavoproteins"/>
    <property type="match status" value="1"/>
</dbReference>
<dbReference type="SUPFAM" id="SSF56281">
    <property type="entry name" value="Metallo-hydrolase/oxidoreductase"/>
    <property type="match status" value="1"/>
</dbReference>
<dbReference type="Pfam" id="PF19583">
    <property type="entry name" value="ODP"/>
    <property type="match status" value="1"/>
</dbReference>
<gene>
    <name evidence="3" type="ORF">HNQ81_003395</name>
</gene>
<dbReference type="InterPro" id="IPR008254">
    <property type="entry name" value="Flavodoxin/NO_synth"/>
</dbReference>
<dbReference type="Gene3D" id="3.40.50.360">
    <property type="match status" value="1"/>
</dbReference>
<reference evidence="3 4" key="1">
    <citation type="submission" date="2020-08" db="EMBL/GenBank/DDBJ databases">
        <title>Genomic Encyclopedia of Type Strains, Phase IV (KMG-IV): sequencing the most valuable type-strain genomes for metagenomic binning, comparative biology and taxonomic classification.</title>
        <authorList>
            <person name="Goeker M."/>
        </authorList>
    </citation>
    <scope>NUCLEOTIDE SEQUENCE [LARGE SCALE GENOMIC DNA]</scope>
    <source>
        <strain evidence="3 4">DSM 28570</strain>
    </source>
</reference>
<keyword evidence="4" id="KW-1185">Reference proteome</keyword>
<protein>
    <submittedName>
        <fullName evidence="3">Flavorubredoxin</fullName>
    </submittedName>
</protein>
<dbReference type="GO" id="GO:0046872">
    <property type="term" value="F:metal ion binding"/>
    <property type="evidence" value="ECO:0007669"/>
    <property type="project" value="InterPro"/>
</dbReference>
<dbReference type="Proteomes" id="UP000539642">
    <property type="component" value="Unassembled WGS sequence"/>
</dbReference>
<dbReference type="GO" id="GO:0016491">
    <property type="term" value="F:oxidoreductase activity"/>
    <property type="evidence" value="ECO:0007669"/>
    <property type="project" value="InterPro"/>
</dbReference>
<dbReference type="AlphaFoldDB" id="A0A840V7A9"/>
<dbReference type="EMBL" id="JACHEO010000032">
    <property type="protein sequence ID" value="MBB5349639.1"/>
    <property type="molecule type" value="Genomic_DNA"/>
</dbReference>
<evidence type="ECO:0000313" key="3">
    <source>
        <dbReference type="EMBL" id="MBB5349639.1"/>
    </source>
</evidence>
<evidence type="ECO:0000256" key="1">
    <source>
        <dbReference type="ARBA" id="ARBA00007121"/>
    </source>
</evidence>
<dbReference type="GO" id="GO:0009055">
    <property type="term" value="F:electron transfer activity"/>
    <property type="evidence" value="ECO:0007669"/>
    <property type="project" value="InterPro"/>
</dbReference>
<evidence type="ECO:0000259" key="2">
    <source>
        <dbReference type="PROSITE" id="PS50902"/>
    </source>
</evidence>
<organism evidence="3 4">
    <name type="scientific">Desulfoprunum benzoelyticum</name>
    <dbReference type="NCBI Taxonomy" id="1506996"/>
    <lineage>
        <taxon>Bacteria</taxon>
        <taxon>Pseudomonadati</taxon>
        <taxon>Thermodesulfobacteriota</taxon>
        <taxon>Desulfobulbia</taxon>
        <taxon>Desulfobulbales</taxon>
        <taxon>Desulfobulbaceae</taxon>
        <taxon>Desulfoprunum</taxon>
    </lineage>
</organism>
<feature type="domain" description="Flavodoxin-like" evidence="2">
    <location>
        <begin position="246"/>
        <end position="383"/>
    </location>
</feature>
<dbReference type="PANTHER" id="PTHR43717:SF1">
    <property type="entry name" value="ANAEROBIC NITRIC OXIDE REDUCTASE FLAVORUBREDOXIN"/>
    <property type="match status" value="1"/>
</dbReference>
<dbReference type="Gene3D" id="3.60.15.10">
    <property type="entry name" value="Ribonuclease Z/Hydroxyacylglutathione hydrolase-like"/>
    <property type="match status" value="1"/>
</dbReference>
<dbReference type="GO" id="GO:0010181">
    <property type="term" value="F:FMN binding"/>
    <property type="evidence" value="ECO:0007669"/>
    <property type="project" value="InterPro"/>
</dbReference>
<dbReference type="InterPro" id="IPR036866">
    <property type="entry name" value="RibonucZ/Hydroxyglut_hydro"/>
</dbReference>
<dbReference type="PROSITE" id="PS50902">
    <property type="entry name" value="FLAVODOXIN_LIKE"/>
    <property type="match status" value="1"/>
</dbReference>
<evidence type="ECO:0000313" key="4">
    <source>
        <dbReference type="Proteomes" id="UP000539642"/>
    </source>
</evidence>
<dbReference type="SMART" id="SM00849">
    <property type="entry name" value="Lactamase_B"/>
    <property type="match status" value="1"/>
</dbReference>
<dbReference type="InterPro" id="IPR045761">
    <property type="entry name" value="ODP_dom"/>
</dbReference>
<accession>A0A840V7A9</accession>
<dbReference type="InterPro" id="IPR001279">
    <property type="entry name" value="Metallo-B-lactamas"/>
</dbReference>
<sequence length="393" mass="44100">MRKRQIVKNVYWMGAVDWDRRLFDSLIPLPDGTTYNAYLIQGSEKTVLIDAVEPELVEMLMAQLDETSRVDYVISQHAEQDHSGSIPRVLARYPEAKVVTSAKAKSMLIDLLHIAEDKFITVVDGESLSLGDKTLKFIFTPWVHWPETMVTYLEEDRILFSCDFFGAHIASSDLFVTDKGRVYEAAKRYFAEIMMPFRNVIQKNIEKLAPYNIDMIAPSHGQIYNKSAWIIDAYQDWAIGSPRNVVTFPFVSMHGSTRKMVDYLTASLTERQVRVELFNLPVTDIGKLAMSLVDAGTIVIGTPTVLTGPHPMAAYCAFLANALRPKARYLSIVGSYGWGGKVVETLAGMIPNLKVEVLDPILSKGVPSRNEFDALDRLADTIAAKHKESNFKV</sequence>
<dbReference type="InterPro" id="IPR029039">
    <property type="entry name" value="Flavoprotein-like_sf"/>
</dbReference>
<dbReference type="PIRSF" id="PIRSF005243">
    <property type="entry name" value="ROO"/>
    <property type="match status" value="1"/>
</dbReference>
<comment type="similarity">
    <text evidence="1">In the N-terminal section; belongs to the zinc metallo-hydrolase group 3 family.</text>
</comment>
<proteinExistence type="inferred from homology"/>
<comment type="caution">
    <text evidence="3">The sequence shown here is derived from an EMBL/GenBank/DDBJ whole genome shotgun (WGS) entry which is preliminary data.</text>
</comment>
<dbReference type="CDD" id="cd07709">
    <property type="entry name" value="flavodiiron_proteins_MBL-fold"/>
    <property type="match status" value="1"/>
</dbReference>
<name>A0A840V7A9_9BACT</name>
<dbReference type="PANTHER" id="PTHR43717">
    <property type="entry name" value="ANAEROBIC NITRIC OXIDE REDUCTASE FLAVORUBREDOXIN"/>
    <property type="match status" value="1"/>
</dbReference>